<evidence type="ECO:0000256" key="6">
    <source>
        <dbReference type="ARBA" id="ARBA00022801"/>
    </source>
</evidence>
<dbReference type="InterPro" id="IPR041469">
    <property type="entry name" value="Subtilisin-like_FN3"/>
</dbReference>
<evidence type="ECO:0000256" key="9">
    <source>
        <dbReference type="PIRSR" id="PIRSR615500-1"/>
    </source>
</evidence>
<dbReference type="FunFam" id="3.40.50.200:FF:000006">
    <property type="entry name" value="Subtilisin-like protease SBT1.5"/>
    <property type="match status" value="1"/>
</dbReference>
<evidence type="ECO:0000256" key="1">
    <source>
        <dbReference type="ARBA" id="ARBA00004613"/>
    </source>
</evidence>
<feature type="domain" description="Subtilisin-like protease fibronectin type-III" evidence="13">
    <location>
        <begin position="640"/>
        <end position="740"/>
    </location>
</feature>
<dbReference type="Pfam" id="PF00082">
    <property type="entry name" value="Peptidase_S8"/>
    <property type="match status" value="1"/>
</dbReference>
<feature type="domain" description="Inhibitor I9" evidence="12">
    <location>
        <begin position="20"/>
        <end position="85"/>
    </location>
</feature>
<dbReference type="FunFam" id="3.30.70.80:FF:000003">
    <property type="entry name" value="Subtilisin-like protease SBT1.9"/>
    <property type="match status" value="1"/>
</dbReference>
<dbReference type="InterPro" id="IPR045051">
    <property type="entry name" value="SBT"/>
</dbReference>
<feature type="active site" description="Charge relay system" evidence="9 10">
    <location>
        <position position="529"/>
    </location>
</feature>
<dbReference type="PROSITE" id="PS00138">
    <property type="entry name" value="SUBTILASE_SER"/>
    <property type="match status" value="1"/>
</dbReference>
<dbReference type="InterPro" id="IPR015500">
    <property type="entry name" value="Peptidase_S8_subtilisin-rel"/>
</dbReference>
<evidence type="ECO:0000256" key="8">
    <source>
        <dbReference type="ARBA" id="ARBA00023180"/>
    </source>
</evidence>
<evidence type="ECO:0008006" key="16">
    <source>
        <dbReference type="Google" id="ProtNLM"/>
    </source>
</evidence>
<dbReference type="Gene3D" id="3.50.30.30">
    <property type="match status" value="1"/>
</dbReference>
<evidence type="ECO:0000313" key="14">
    <source>
        <dbReference type="EMBL" id="KAI7740121.1"/>
    </source>
</evidence>
<dbReference type="InterPro" id="IPR036852">
    <property type="entry name" value="Peptidase_S8/S53_dom_sf"/>
</dbReference>
<feature type="active site" description="Charge relay system" evidence="9 10">
    <location>
        <position position="132"/>
    </location>
</feature>
<dbReference type="InterPro" id="IPR010259">
    <property type="entry name" value="S8pro/Inhibitor_I9"/>
</dbReference>
<dbReference type="Gene3D" id="2.60.40.2310">
    <property type="match status" value="1"/>
</dbReference>
<dbReference type="CDD" id="cd04852">
    <property type="entry name" value="Peptidases_S8_3"/>
    <property type="match status" value="1"/>
</dbReference>
<protein>
    <recommendedName>
        <fullName evidence="16">Subtilisin-like protease SBT1.7</fullName>
    </recommendedName>
</protein>
<feature type="domain" description="Peptidase S8/S53" evidence="11">
    <location>
        <begin position="123"/>
        <end position="565"/>
    </location>
</feature>
<keyword evidence="6 10" id="KW-0378">Hydrolase</keyword>
<dbReference type="Proteomes" id="UP001206925">
    <property type="component" value="Unassembled WGS sequence"/>
</dbReference>
<evidence type="ECO:0000259" key="12">
    <source>
        <dbReference type="Pfam" id="PF05922"/>
    </source>
</evidence>
<evidence type="ECO:0000256" key="5">
    <source>
        <dbReference type="ARBA" id="ARBA00022729"/>
    </source>
</evidence>
<dbReference type="PANTHER" id="PTHR10795">
    <property type="entry name" value="PROPROTEIN CONVERTASE SUBTILISIN/KEXIN"/>
    <property type="match status" value="1"/>
</dbReference>
<dbReference type="EMBL" id="JAMZMK010008509">
    <property type="protein sequence ID" value="KAI7740121.1"/>
    <property type="molecule type" value="Genomic_DNA"/>
</dbReference>
<gene>
    <name evidence="14" type="ORF">M8C21_025318</name>
</gene>
<evidence type="ECO:0000256" key="3">
    <source>
        <dbReference type="ARBA" id="ARBA00022525"/>
    </source>
</evidence>
<keyword evidence="7 10" id="KW-0720">Serine protease</keyword>
<dbReference type="GO" id="GO:0006508">
    <property type="term" value="P:proteolysis"/>
    <property type="evidence" value="ECO:0007669"/>
    <property type="project" value="UniProtKB-KW"/>
</dbReference>
<keyword evidence="5" id="KW-0732">Signal</keyword>
<dbReference type="PRINTS" id="PR00723">
    <property type="entry name" value="SUBTILISIN"/>
</dbReference>
<comment type="similarity">
    <text evidence="2 10">Belongs to the peptidase S8 family.</text>
</comment>
<dbReference type="InterPro" id="IPR034197">
    <property type="entry name" value="Peptidases_S8_3"/>
</dbReference>
<evidence type="ECO:0000256" key="7">
    <source>
        <dbReference type="ARBA" id="ARBA00022825"/>
    </source>
</evidence>
<dbReference type="AlphaFoldDB" id="A0AAD5CGM2"/>
<dbReference type="CDD" id="cd02120">
    <property type="entry name" value="PA_subtilisin_like"/>
    <property type="match status" value="1"/>
</dbReference>
<dbReference type="Pfam" id="PF05922">
    <property type="entry name" value="Inhibitor_I9"/>
    <property type="match status" value="1"/>
</dbReference>
<dbReference type="SUPFAM" id="SSF52743">
    <property type="entry name" value="Subtilisin-like"/>
    <property type="match status" value="1"/>
</dbReference>
<evidence type="ECO:0000256" key="4">
    <source>
        <dbReference type="ARBA" id="ARBA00022670"/>
    </source>
</evidence>
<sequence>LMMLLPWLSIASLHPKESQTYIIHMDHSLKPDHFSNHESWHQHMVKSLSSACPEDKETFLYSYTHVMHGFSAKLTSCQLAELEKSSAHLTTYEESFGKMFTTHTPRFLGLNHGSGIWPTASYGKDVIIGVIDTGIWPESQSFNEKGMSEVPSRWKGKCENGTAFSPSLCNNKLIGARSFNKGLQAADINISTEYDFESARDFEGHGTHTSSTAAGNFVYGASHFGYANGVAKGIAPRAHLAMYKVLWSSYTMESAATDVLAGMDQAISDGVDMSLSLGFNNAPLFKDVIAIASLSAIEKGIVVVCAGGNFGPGAATTHNGAPWIITVGAGTLDRSYLATLQLGNGMTFEGTSYFPMNVLITNRHLYYGSNDTQTAGCKYLPRDQVKGKVVLCDDSNLDLNGQMQAAITSGAYAVIFLSESLFLDPEEYSIPGVVLHTRYAKAIKEYVMTGNNTIVKSMRFGLTKIGTGPAPQVAFFSSRGPDPISPSVLKPDILAPGVDVLGAVRPDVPFMDAGKYELATDYALMSGTSMAAPHVAGVAALVKSVHRDWSPAAIRSAMMTTATNTDNTLGTIRDQWNGDMAMPLDFGAGHVNPNAAMDPGLVYDMGPQDYIDFLCGLGYTTKQMSTILRSSQWSCENRTDLNYPSFIAYFSNQTTLLSEKQFTRTVRNVGDNASTYRASLKVPPGMILKVEPDTIKFMNKFEEHKFVLSIQVGKHIPKVNYGYLEWIDERNHIVSSPVVVLKD</sequence>
<dbReference type="GO" id="GO:0004252">
    <property type="term" value="F:serine-type endopeptidase activity"/>
    <property type="evidence" value="ECO:0007669"/>
    <property type="project" value="UniProtKB-UniRule"/>
</dbReference>
<feature type="non-terminal residue" evidence="14">
    <location>
        <position position="743"/>
    </location>
</feature>
<comment type="caution">
    <text evidence="14">The sequence shown here is derived from an EMBL/GenBank/DDBJ whole genome shotgun (WGS) entry which is preliminary data.</text>
</comment>
<keyword evidence="15" id="KW-1185">Reference proteome</keyword>
<feature type="active site" description="Charge relay system" evidence="9 10">
    <location>
        <position position="205"/>
    </location>
</feature>
<comment type="subcellular location">
    <subcellularLocation>
        <location evidence="1">Secreted</location>
    </subcellularLocation>
</comment>
<evidence type="ECO:0000256" key="2">
    <source>
        <dbReference type="ARBA" id="ARBA00011073"/>
    </source>
</evidence>
<dbReference type="InterPro" id="IPR023828">
    <property type="entry name" value="Peptidase_S8_Ser-AS"/>
</dbReference>
<keyword evidence="3" id="KW-0964">Secreted</keyword>
<proteinExistence type="inferred from homology"/>
<reference evidence="14" key="1">
    <citation type="submission" date="2022-06" db="EMBL/GenBank/DDBJ databases">
        <title>Uncovering the hologenomic basis of an extraordinary plant invasion.</title>
        <authorList>
            <person name="Bieker V.C."/>
            <person name="Martin M.D."/>
            <person name="Gilbert T."/>
            <person name="Hodgins K."/>
            <person name="Battlay P."/>
            <person name="Petersen B."/>
            <person name="Wilson J."/>
        </authorList>
    </citation>
    <scope>NUCLEOTIDE SEQUENCE</scope>
    <source>
        <strain evidence="14">AA19_3_7</strain>
        <tissue evidence="14">Leaf</tissue>
    </source>
</reference>
<accession>A0AAD5CGM2</accession>
<evidence type="ECO:0000259" key="13">
    <source>
        <dbReference type="Pfam" id="PF17766"/>
    </source>
</evidence>
<keyword evidence="8" id="KW-0325">Glycoprotein</keyword>
<dbReference type="Gene3D" id="3.40.50.200">
    <property type="entry name" value="Peptidase S8/S53 domain"/>
    <property type="match status" value="1"/>
</dbReference>
<keyword evidence="4 10" id="KW-0645">Protease</keyword>
<dbReference type="Gene3D" id="3.30.70.80">
    <property type="entry name" value="Peptidase S8 propeptide/proteinase inhibitor I9"/>
    <property type="match status" value="1"/>
</dbReference>
<dbReference type="InterPro" id="IPR000209">
    <property type="entry name" value="Peptidase_S8/S53_dom"/>
</dbReference>
<evidence type="ECO:0000313" key="15">
    <source>
        <dbReference type="Proteomes" id="UP001206925"/>
    </source>
</evidence>
<name>A0AAD5CGM2_AMBAR</name>
<evidence type="ECO:0000256" key="10">
    <source>
        <dbReference type="PROSITE-ProRule" id="PRU01240"/>
    </source>
</evidence>
<evidence type="ECO:0000259" key="11">
    <source>
        <dbReference type="Pfam" id="PF00082"/>
    </source>
</evidence>
<dbReference type="Pfam" id="PF17766">
    <property type="entry name" value="fn3_6"/>
    <property type="match status" value="1"/>
</dbReference>
<organism evidence="14 15">
    <name type="scientific">Ambrosia artemisiifolia</name>
    <name type="common">Common ragweed</name>
    <dbReference type="NCBI Taxonomy" id="4212"/>
    <lineage>
        <taxon>Eukaryota</taxon>
        <taxon>Viridiplantae</taxon>
        <taxon>Streptophyta</taxon>
        <taxon>Embryophyta</taxon>
        <taxon>Tracheophyta</taxon>
        <taxon>Spermatophyta</taxon>
        <taxon>Magnoliopsida</taxon>
        <taxon>eudicotyledons</taxon>
        <taxon>Gunneridae</taxon>
        <taxon>Pentapetalae</taxon>
        <taxon>asterids</taxon>
        <taxon>campanulids</taxon>
        <taxon>Asterales</taxon>
        <taxon>Asteraceae</taxon>
        <taxon>Asteroideae</taxon>
        <taxon>Heliantheae alliance</taxon>
        <taxon>Heliantheae</taxon>
        <taxon>Ambrosia</taxon>
    </lineage>
</organism>
<dbReference type="GO" id="GO:0005576">
    <property type="term" value="C:extracellular region"/>
    <property type="evidence" value="ECO:0007669"/>
    <property type="project" value="UniProtKB-SubCell"/>
</dbReference>
<dbReference type="InterPro" id="IPR037045">
    <property type="entry name" value="S8pro/Inhibitor_I9_sf"/>
</dbReference>
<dbReference type="PROSITE" id="PS51892">
    <property type="entry name" value="SUBTILASE"/>
    <property type="match status" value="1"/>
</dbReference>